<dbReference type="AlphaFoldDB" id="A0AAV7VS88"/>
<gene>
    <name evidence="2" type="ORF">NDU88_007349</name>
</gene>
<feature type="region of interest" description="Disordered" evidence="1">
    <location>
        <begin position="1"/>
        <end position="57"/>
    </location>
</feature>
<evidence type="ECO:0000313" key="2">
    <source>
        <dbReference type="EMBL" id="KAJ1203564.1"/>
    </source>
</evidence>
<name>A0AAV7VS88_PLEWA</name>
<accession>A0AAV7VS88</accession>
<protein>
    <submittedName>
        <fullName evidence="2">Uncharacterized protein</fullName>
    </submittedName>
</protein>
<reference evidence="2" key="1">
    <citation type="journal article" date="2022" name="bioRxiv">
        <title>Sequencing and chromosome-scale assembly of the giantPleurodeles waltlgenome.</title>
        <authorList>
            <person name="Brown T."/>
            <person name="Elewa A."/>
            <person name="Iarovenko S."/>
            <person name="Subramanian E."/>
            <person name="Araus A.J."/>
            <person name="Petzold A."/>
            <person name="Susuki M."/>
            <person name="Suzuki K.-i.T."/>
            <person name="Hayashi T."/>
            <person name="Toyoda A."/>
            <person name="Oliveira C."/>
            <person name="Osipova E."/>
            <person name="Leigh N.D."/>
            <person name="Simon A."/>
            <person name="Yun M.H."/>
        </authorList>
    </citation>
    <scope>NUCLEOTIDE SEQUENCE</scope>
    <source>
        <strain evidence="2">20211129_DDA</strain>
        <tissue evidence="2">Liver</tissue>
    </source>
</reference>
<comment type="caution">
    <text evidence="2">The sequence shown here is derived from an EMBL/GenBank/DDBJ whole genome shotgun (WGS) entry which is preliminary data.</text>
</comment>
<keyword evidence="3" id="KW-1185">Reference proteome</keyword>
<evidence type="ECO:0000256" key="1">
    <source>
        <dbReference type="SAM" id="MobiDB-lite"/>
    </source>
</evidence>
<proteinExistence type="predicted"/>
<organism evidence="2 3">
    <name type="scientific">Pleurodeles waltl</name>
    <name type="common">Iberian ribbed newt</name>
    <dbReference type="NCBI Taxonomy" id="8319"/>
    <lineage>
        <taxon>Eukaryota</taxon>
        <taxon>Metazoa</taxon>
        <taxon>Chordata</taxon>
        <taxon>Craniata</taxon>
        <taxon>Vertebrata</taxon>
        <taxon>Euteleostomi</taxon>
        <taxon>Amphibia</taxon>
        <taxon>Batrachia</taxon>
        <taxon>Caudata</taxon>
        <taxon>Salamandroidea</taxon>
        <taxon>Salamandridae</taxon>
        <taxon>Pleurodelinae</taxon>
        <taxon>Pleurodeles</taxon>
    </lineage>
</organism>
<dbReference type="Proteomes" id="UP001066276">
    <property type="component" value="Chromosome 2_1"/>
</dbReference>
<sequence>MTVSAIGDIAGPEDGRTPPTDRCSERGIVEGPGAEKQTATLAVKRRKSDRDLRGSGDRASLIRHWLDGGEHWRQLDPQ</sequence>
<evidence type="ECO:0000313" key="3">
    <source>
        <dbReference type="Proteomes" id="UP001066276"/>
    </source>
</evidence>
<dbReference type="EMBL" id="JANPWB010000003">
    <property type="protein sequence ID" value="KAJ1203564.1"/>
    <property type="molecule type" value="Genomic_DNA"/>
</dbReference>